<evidence type="ECO:0000313" key="3">
    <source>
        <dbReference type="EMBL" id="WIV18523.1"/>
    </source>
</evidence>
<sequence>MPGMKKTKAVTLSLSAAILMMSALTGCGSTSDDQGVKTNNVRNYASDANRNVRNGINYGMNGINPDRASVHRTTSLSANSQMTKAISDMNGVGKAYVLRTDHNAYVAVSLKEGGRSQNTRHHNNRNQMNQNVNNLGVNDMGTRAPYTTSGIAPGLRSNDYSQSNMYGDNANSSHGAGGIFNPNNVNNNNQRGTGTNGSMNNNTQAEEQVTAELREKITKKIKQMDPKVKNVYISANPDFLERIQGYGTDLENGHPISGIVNEFQVMMDRIFPAKTTSNRK</sequence>
<feature type="chain" id="PRO_5046723212" evidence="2">
    <location>
        <begin position="26"/>
        <end position="280"/>
    </location>
</feature>
<organism evidence="3 4">
    <name type="scientific">Paenibacillus polygoni</name>
    <dbReference type="NCBI Taxonomy" id="3050112"/>
    <lineage>
        <taxon>Bacteria</taxon>
        <taxon>Bacillati</taxon>
        <taxon>Bacillota</taxon>
        <taxon>Bacilli</taxon>
        <taxon>Bacillales</taxon>
        <taxon>Paenibacillaceae</taxon>
        <taxon>Paenibacillus</taxon>
    </lineage>
</organism>
<dbReference type="EMBL" id="CP127162">
    <property type="protein sequence ID" value="WIV18523.1"/>
    <property type="molecule type" value="Genomic_DNA"/>
</dbReference>
<feature type="compositionally biased region" description="Low complexity" evidence="1">
    <location>
        <begin position="179"/>
        <end position="201"/>
    </location>
</feature>
<keyword evidence="3" id="KW-0449">Lipoprotein</keyword>
<evidence type="ECO:0000313" key="4">
    <source>
        <dbReference type="Proteomes" id="UP001236415"/>
    </source>
</evidence>
<dbReference type="Proteomes" id="UP001236415">
    <property type="component" value="Chromosome"/>
</dbReference>
<name>A0ABY8X0G1_9BACL</name>
<keyword evidence="2" id="KW-0732">Signal</keyword>
<accession>A0ABY8X0G1</accession>
<proteinExistence type="predicted"/>
<reference evidence="3 4" key="1">
    <citation type="submission" date="2023-06" db="EMBL/GenBank/DDBJ databases">
        <title>Paenibacillus polygonum sp. nov., an endophytic bacterium, isolated from Polygonum lapathifolium L. in Nanji Wetland National Nature Reserve, South of Poyang Lake, Jiangxi Province, China.</title>
        <authorList>
            <person name="Yu Z."/>
        </authorList>
    </citation>
    <scope>NUCLEOTIDE SEQUENCE [LARGE SCALE GENOMIC DNA]</scope>
    <source>
        <strain evidence="3 4">C31</strain>
    </source>
</reference>
<gene>
    <name evidence="3" type="ORF">QPK24_19465</name>
</gene>
<dbReference type="RefSeq" id="WP_285743957.1">
    <property type="nucleotide sequence ID" value="NZ_CP127162.1"/>
</dbReference>
<keyword evidence="4" id="KW-1185">Reference proteome</keyword>
<evidence type="ECO:0000256" key="1">
    <source>
        <dbReference type="SAM" id="MobiDB-lite"/>
    </source>
</evidence>
<dbReference type="Pfam" id="PF09580">
    <property type="entry name" value="Spore_YhcN_YlaJ"/>
    <property type="match status" value="1"/>
</dbReference>
<protein>
    <submittedName>
        <fullName evidence="3">YhcN/YlaJ family sporulation lipoprotein</fullName>
    </submittedName>
</protein>
<feature type="region of interest" description="Disordered" evidence="1">
    <location>
        <begin position="167"/>
        <end position="201"/>
    </location>
</feature>
<feature type="signal peptide" evidence="2">
    <location>
        <begin position="1"/>
        <end position="25"/>
    </location>
</feature>
<dbReference type="InterPro" id="IPR019076">
    <property type="entry name" value="Spore_lipoprot_YhcN/YlaJ-like"/>
</dbReference>
<evidence type="ECO:0000256" key="2">
    <source>
        <dbReference type="SAM" id="SignalP"/>
    </source>
</evidence>
<dbReference type="PROSITE" id="PS51257">
    <property type="entry name" value="PROKAR_LIPOPROTEIN"/>
    <property type="match status" value="1"/>
</dbReference>